<sequence>MAFEGKVCIVTGGCSGIGKSIATKFLNEGASVVIADKTASKTPESDLRKNSLLFLIEADVTLDSVPQRIVDDTIKKFGRIDILINNAGMGNNPNIRDPEEIENFDFIFNASYTPYYSMSKAALHMYTKSLASRLTCDGIRVNELNPGFIKTAFYSNFFSTKDKPISHDEGLDIVKNSIEPRIPIQRLAEPDEVANVALFLAGSGASYISGASIVVDGGVLAIDMWGDTFKK</sequence>
<proteinExistence type="predicted"/>
<evidence type="ECO:0000313" key="2">
    <source>
        <dbReference type="WBParaSite" id="RSKR_0000521800.1"/>
    </source>
</evidence>
<name>A0AC35TWL4_9BILA</name>
<reference evidence="2" key="1">
    <citation type="submission" date="2016-11" db="UniProtKB">
        <authorList>
            <consortium name="WormBaseParasite"/>
        </authorList>
    </citation>
    <scope>IDENTIFICATION</scope>
    <source>
        <strain evidence="2">KR3021</strain>
    </source>
</reference>
<organism evidence="1 2">
    <name type="scientific">Rhabditophanes sp. KR3021</name>
    <dbReference type="NCBI Taxonomy" id="114890"/>
    <lineage>
        <taxon>Eukaryota</taxon>
        <taxon>Metazoa</taxon>
        <taxon>Ecdysozoa</taxon>
        <taxon>Nematoda</taxon>
        <taxon>Chromadorea</taxon>
        <taxon>Rhabditida</taxon>
        <taxon>Tylenchina</taxon>
        <taxon>Panagrolaimomorpha</taxon>
        <taxon>Strongyloidoidea</taxon>
        <taxon>Alloionematidae</taxon>
        <taxon>Rhabditophanes</taxon>
    </lineage>
</organism>
<evidence type="ECO:0000313" key="1">
    <source>
        <dbReference type="Proteomes" id="UP000095286"/>
    </source>
</evidence>
<dbReference type="Proteomes" id="UP000095286">
    <property type="component" value="Unplaced"/>
</dbReference>
<dbReference type="WBParaSite" id="RSKR_0000521800.1">
    <property type="protein sequence ID" value="RSKR_0000521800.1"/>
    <property type="gene ID" value="RSKR_0000521800"/>
</dbReference>
<protein>
    <submittedName>
        <fullName evidence="2">SDR family oxidoreductase</fullName>
    </submittedName>
</protein>
<accession>A0AC35TWL4</accession>